<feature type="region of interest" description="Disordered" evidence="5">
    <location>
        <begin position="1"/>
        <end position="31"/>
    </location>
</feature>
<dbReference type="PANTHER" id="PTHR19818">
    <property type="entry name" value="ZINC FINGER PROTEIN ZIC AND GLI"/>
    <property type="match status" value="1"/>
</dbReference>
<dbReference type="Pfam" id="PF00096">
    <property type="entry name" value="zf-C2H2"/>
    <property type="match status" value="2"/>
</dbReference>
<keyword evidence="2" id="KW-0677">Repeat</keyword>
<evidence type="ECO:0000256" key="5">
    <source>
        <dbReference type="SAM" id="MobiDB-lite"/>
    </source>
</evidence>
<organism evidence="7">
    <name type="scientific">Caenorhabditis remanei</name>
    <name type="common">Caenorhabditis vulgaris</name>
    <dbReference type="NCBI Taxonomy" id="31234"/>
    <lineage>
        <taxon>Eukaryota</taxon>
        <taxon>Metazoa</taxon>
        <taxon>Ecdysozoa</taxon>
        <taxon>Nematoda</taxon>
        <taxon>Chromadorea</taxon>
        <taxon>Rhabditida</taxon>
        <taxon>Rhabditina</taxon>
        <taxon>Rhabditomorpha</taxon>
        <taxon>Rhabditoidea</taxon>
        <taxon>Rhabditidae</taxon>
        <taxon>Peloderinae</taxon>
        <taxon>Caenorhabditis</taxon>
    </lineage>
</organism>
<evidence type="ECO:0000313" key="6">
    <source>
        <dbReference type="EMBL" id="EFO96449.1"/>
    </source>
</evidence>
<dbReference type="Gene3D" id="3.30.160.60">
    <property type="entry name" value="Classic Zinc Finger"/>
    <property type="match status" value="2"/>
</dbReference>
<dbReference type="SUPFAM" id="SSF57667">
    <property type="entry name" value="beta-beta-alpha zinc fingers"/>
    <property type="match status" value="2"/>
</dbReference>
<sequence length="404" mass="46275">MQTAIRNTVIKSTGPFPENDTNTSGTTTSMDEDGASNDLRFLMCFQMSVLSDMEATNALSGSPFAVTTSFLSFIRKNQKKTHESRIKNFFFKKPKICMWVKCKKPLRSLYEMICHMHDIHYGKPATKCGWSRCHHKWFNDFFTFALHCCHHTEERPFMCQVEGCNKSYNTEKKLIVHTRNHTGERPFQCPIGECEKRFLRFEDIEKHKKNCHLIKSYVCYQCSKEYTNPTWLRKHIASVHGVKDCENRDGELLNKDRTVVMTSKEELIPPIVPIVNVVPRVVPVNILTLPIVPRVVPVKVLTPPIAPITQMVPRDVSLTALTPPIVPVANLIPRVVPVKVLTPPHVPVVEKPIFVPARYPVSYVPFSSSAFQSHIPRTLQSHPWHSTFMNIGQRQNTVFQLIQT</sequence>
<dbReference type="Proteomes" id="UP000008281">
    <property type="component" value="Unassembled WGS sequence"/>
</dbReference>
<evidence type="ECO:0000256" key="3">
    <source>
        <dbReference type="ARBA" id="ARBA00022771"/>
    </source>
</evidence>
<evidence type="ECO:0000256" key="1">
    <source>
        <dbReference type="ARBA" id="ARBA00022723"/>
    </source>
</evidence>
<dbReference type="PROSITE" id="PS00028">
    <property type="entry name" value="ZINC_FINGER_C2H2_1"/>
    <property type="match status" value="4"/>
</dbReference>
<dbReference type="EMBL" id="DS268640">
    <property type="protein sequence ID" value="EFO96449.1"/>
    <property type="molecule type" value="Genomic_DNA"/>
</dbReference>
<evidence type="ECO:0000256" key="4">
    <source>
        <dbReference type="ARBA" id="ARBA00022833"/>
    </source>
</evidence>
<dbReference type="PANTHER" id="PTHR19818:SF139">
    <property type="entry name" value="PAIR-RULE PROTEIN ODD-PAIRED"/>
    <property type="match status" value="1"/>
</dbReference>
<dbReference type="OrthoDB" id="3214149at2759"/>
<keyword evidence="1" id="KW-0479">Metal-binding</keyword>
<name>E3NFM9_CAERE</name>
<protein>
    <submittedName>
        <fullName evidence="6">Uncharacterized protein</fullName>
    </submittedName>
</protein>
<proteinExistence type="predicted"/>
<dbReference type="GO" id="GO:0005634">
    <property type="term" value="C:nucleus"/>
    <property type="evidence" value="ECO:0007669"/>
    <property type="project" value="UniProtKB-ARBA"/>
</dbReference>
<dbReference type="HOGENOM" id="CLU_681952_0_0_1"/>
<keyword evidence="7" id="KW-1185">Reference proteome</keyword>
<dbReference type="AlphaFoldDB" id="E3NFM9"/>
<accession>E3NFM9</accession>
<dbReference type="PROSITE" id="PS50157">
    <property type="entry name" value="ZINC_FINGER_C2H2_2"/>
    <property type="match status" value="3"/>
</dbReference>
<keyword evidence="3" id="KW-0863">Zinc-finger</keyword>
<dbReference type="STRING" id="31234.E3NFM9"/>
<evidence type="ECO:0000256" key="2">
    <source>
        <dbReference type="ARBA" id="ARBA00022737"/>
    </source>
</evidence>
<dbReference type="GO" id="GO:0000981">
    <property type="term" value="F:DNA-binding transcription factor activity, RNA polymerase II-specific"/>
    <property type="evidence" value="ECO:0007669"/>
    <property type="project" value="TreeGrafter"/>
</dbReference>
<evidence type="ECO:0000313" key="7">
    <source>
        <dbReference type="Proteomes" id="UP000008281"/>
    </source>
</evidence>
<dbReference type="InterPro" id="IPR013087">
    <property type="entry name" value="Znf_C2H2_type"/>
</dbReference>
<dbReference type="GO" id="GO:0008270">
    <property type="term" value="F:zinc ion binding"/>
    <property type="evidence" value="ECO:0007669"/>
    <property type="project" value="UniProtKB-KW"/>
</dbReference>
<dbReference type="InterPro" id="IPR050329">
    <property type="entry name" value="GLI_C2H2-zinc-finger"/>
</dbReference>
<dbReference type="FunFam" id="3.30.160.60:FF:000125">
    <property type="entry name" value="Putative zinc finger protein 143"/>
    <property type="match status" value="1"/>
</dbReference>
<feature type="compositionally biased region" description="Polar residues" evidence="5">
    <location>
        <begin position="19"/>
        <end position="29"/>
    </location>
</feature>
<gene>
    <name evidence="6" type="ORF">CRE_21565</name>
</gene>
<keyword evidence="4" id="KW-0862">Zinc</keyword>
<dbReference type="GO" id="GO:0000978">
    <property type="term" value="F:RNA polymerase II cis-regulatory region sequence-specific DNA binding"/>
    <property type="evidence" value="ECO:0007669"/>
    <property type="project" value="TreeGrafter"/>
</dbReference>
<feature type="compositionally biased region" description="Polar residues" evidence="5">
    <location>
        <begin position="1"/>
        <end position="11"/>
    </location>
</feature>
<dbReference type="InterPro" id="IPR036236">
    <property type="entry name" value="Znf_C2H2_sf"/>
</dbReference>
<dbReference type="eggNOG" id="KOG1721">
    <property type="taxonomic scope" value="Eukaryota"/>
</dbReference>
<dbReference type="GO" id="GO:0045944">
    <property type="term" value="P:positive regulation of transcription by RNA polymerase II"/>
    <property type="evidence" value="ECO:0007669"/>
    <property type="project" value="UniProtKB-ARBA"/>
</dbReference>
<reference evidence="6" key="1">
    <citation type="submission" date="2007-07" db="EMBL/GenBank/DDBJ databases">
        <title>PCAP assembly of the Caenorhabditis remanei genome.</title>
        <authorList>
            <consortium name="The Caenorhabditis remanei Sequencing Consortium"/>
            <person name="Wilson R.K."/>
        </authorList>
    </citation>
    <scope>NUCLEOTIDE SEQUENCE [LARGE SCALE GENOMIC DNA]</scope>
    <source>
        <strain evidence="6">PB4641</strain>
    </source>
</reference>
<dbReference type="OMA" id="FVHASHE"/>
<dbReference type="SMART" id="SM00355">
    <property type="entry name" value="ZnF_C2H2"/>
    <property type="match status" value="4"/>
</dbReference>